<feature type="domain" description="GIY-YIG" evidence="1">
    <location>
        <begin position="1"/>
        <end position="74"/>
    </location>
</feature>
<dbReference type="Pfam" id="PF01541">
    <property type="entry name" value="GIY-YIG"/>
    <property type="match status" value="1"/>
</dbReference>
<evidence type="ECO:0000313" key="2">
    <source>
        <dbReference type="EMBL" id="TMJ05663.1"/>
    </source>
</evidence>
<proteinExistence type="predicted"/>
<organism evidence="2 3">
    <name type="scientific">Candidatus Segetimicrobium genomatis</name>
    <dbReference type="NCBI Taxonomy" id="2569760"/>
    <lineage>
        <taxon>Bacteria</taxon>
        <taxon>Bacillati</taxon>
        <taxon>Candidatus Sysuimicrobiota</taxon>
        <taxon>Candidatus Sysuimicrobiia</taxon>
        <taxon>Candidatus Sysuimicrobiales</taxon>
        <taxon>Candidatus Segetimicrobiaceae</taxon>
        <taxon>Candidatus Segetimicrobium</taxon>
    </lineage>
</organism>
<evidence type="ECO:0000259" key="1">
    <source>
        <dbReference type="PROSITE" id="PS50164"/>
    </source>
</evidence>
<dbReference type="PROSITE" id="PS50164">
    <property type="entry name" value="GIY_YIG"/>
    <property type="match status" value="1"/>
</dbReference>
<dbReference type="InterPro" id="IPR000305">
    <property type="entry name" value="GIY-YIG_endonuc"/>
</dbReference>
<accession>A0A537LCC4</accession>
<dbReference type="Proteomes" id="UP000319353">
    <property type="component" value="Unassembled WGS sequence"/>
</dbReference>
<dbReference type="SUPFAM" id="SSF82771">
    <property type="entry name" value="GIY-YIG endonuclease"/>
    <property type="match status" value="1"/>
</dbReference>
<dbReference type="EMBL" id="VBAL01000025">
    <property type="protein sequence ID" value="TMJ05663.1"/>
    <property type="molecule type" value="Genomic_DNA"/>
</dbReference>
<reference evidence="2 3" key="1">
    <citation type="journal article" date="2019" name="Nat. Microbiol.">
        <title>Mediterranean grassland soil C-N compound turnover is dependent on rainfall and depth, and is mediated by genomically divergent microorganisms.</title>
        <authorList>
            <person name="Diamond S."/>
            <person name="Andeer P.F."/>
            <person name="Li Z."/>
            <person name="Crits-Christoph A."/>
            <person name="Burstein D."/>
            <person name="Anantharaman K."/>
            <person name="Lane K.R."/>
            <person name="Thomas B.C."/>
            <person name="Pan C."/>
            <person name="Northen T.R."/>
            <person name="Banfield J.F."/>
        </authorList>
    </citation>
    <scope>NUCLEOTIDE SEQUENCE [LARGE SCALE GENOMIC DNA]</scope>
    <source>
        <strain evidence="2">NP_4</strain>
    </source>
</reference>
<sequence>MVYTSVLYSRKDGRWYTGVTKDLRAWMREHRTGRVSSTRSRRPLFLVYYDCLDEADAWRRERYLKTGRGKRYLRQRMRVAMSSMQQSSWNGP</sequence>
<gene>
    <name evidence="2" type="ORF">E6H01_02760</name>
</gene>
<dbReference type="InterPro" id="IPR035901">
    <property type="entry name" value="GIY-YIG_endonuc_sf"/>
</dbReference>
<dbReference type="Gene3D" id="3.40.1440.10">
    <property type="entry name" value="GIY-YIG endonuclease"/>
    <property type="match status" value="1"/>
</dbReference>
<evidence type="ECO:0000313" key="3">
    <source>
        <dbReference type="Proteomes" id="UP000319353"/>
    </source>
</evidence>
<protein>
    <submittedName>
        <fullName evidence="2">GIY-YIG nuclease family protein</fullName>
    </submittedName>
</protein>
<dbReference type="AlphaFoldDB" id="A0A537LCC4"/>
<comment type="caution">
    <text evidence="2">The sequence shown here is derived from an EMBL/GenBank/DDBJ whole genome shotgun (WGS) entry which is preliminary data.</text>
</comment>
<name>A0A537LCC4_9BACT</name>